<evidence type="ECO:0000313" key="1">
    <source>
        <dbReference type="EMBL" id="MET6996931.1"/>
    </source>
</evidence>
<reference evidence="1 2" key="1">
    <citation type="submission" date="2024-06" db="EMBL/GenBank/DDBJ databases">
        <title>Chitinophaga defluvii sp. nov., isolated from municipal sewage.</title>
        <authorList>
            <person name="Zhang L."/>
        </authorList>
    </citation>
    <scope>NUCLEOTIDE SEQUENCE [LARGE SCALE GENOMIC DNA]</scope>
    <source>
        <strain evidence="1 2">H8</strain>
    </source>
</reference>
<sequence length="136" mass="14852">MKRLLLSGIILFCLSGILFLTQMSCKKESKAPPVIPPRIEVTLHSNDVRGQSSEIWLTTKQDTLTHKKLNITLPEGQLIAPQAKLTKDYAGIVFVSMNADEKTTGIYYCKLDGSGLKKIADAPTDANSGVTLQGVY</sequence>
<protein>
    <submittedName>
        <fullName evidence="1">Uncharacterized protein</fullName>
    </submittedName>
</protein>
<evidence type="ECO:0000313" key="2">
    <source>
        <dbReference type="Proteomes" id="UP001549749"/>
    </source>
</evidence>
<keyword evidence="2" id="KW-1185">Reference proteome</keyword>
<dbReference type="EMBL" id="JBEXAC010000001">
    <property type="protein sequence ID" value="MET6996931.1"/>
    <property type="molecule type" value="Genomic_DNA"/>
</dbReference>
<proteinExistence type="predicted"/>
<dbReference type="RefSeq" id="WP_354659572.1">
    <property type="nucleotide sequence ID" value="NZ_JBEXAC010000001.1"/>
</dbReference>
<gene>
    <name evidence="1" type="ORF">ABR189_06110</name>
</gene>
<accession>A0ABV2T1M9</accession>
<comment type="caution">
    <text evidence="1">The sequence shown here is derived from an EMBL/GenBank/DDBJ whole genome shotgun (WGS) entry which is preliminary data.</text>
</comment>
<organism evidence="1 2">
    <name type="scientific">Chitinophaga defluvii</name>
    <dbReference type="NCBI Taxonomy" id="3163343"/>
    <lineage>
        <taxon>Bacteria</taxon>
        <taxon>Pseudomonadati</taxon>
        <taxon>Bacteroidota</taxon>
        <taxon>Chitinophagia</taxon>
        <taxon>Chitinophagales</taxon>
        <taxon>Chitinophagaceae</taxon>
        <taxon>Chitinophaga</taxon>
    </lineage>
</organism>
<dbReference type="Proteomes" id="UP001549749">
    <property type="component" value="Unassembled WGS sequence"/>
</dbReference>
<name>A0ABV2T1M9_9BACT</name>